<dbReference type="PANTHER" id="PTHR10366">
    <property type="entry name" value="NAD DEPENDENT EPIMERASE/DEHYDRATASE"/>
    <property type="match status" value="1"/>
</dbReference>
<dbReference type="HOGENOM" id="CLU_2175417_0_0_1"/>
<organism evidence="4">
    <name type="scientific">Selaginella moellendorffii</name>
    <name type="common">Spikemoss</name>
    <dbReference type="NCBI Taxonomy" id="88036"/>
    <lineage>
        <taxon>Eukaryota</taxon>
        <taxon>Viridiplantae</taxon>
        <taxon>Streptophyta</taxon>
        <taxon>Embryophyta</taxon>
        <taxon>Tracheophyta</taxon>
        <taxon>Lycopodiopsida</taxon>
        <taxon>Selaginellales</taxon>
        <taxon>Selaginellaceae</taxon>
        <taxon>Selaginella</taxon>
    </lineage>
</organism>
<evidence type="ECO:0000259" key="2">
    <source>
        <dbReference type="Pfam" id="PF00891"/>
    </source>
</evidence>
<evidence type="ECO:0000256" key="1">
    <source>
        <dbReference type="ARBA" id="ARBA00023002"/>
    </source>
</evidence>
<keyword evidence="4" id="KW-1185">Reference proteome</keyword>
<feature type="domain" description="O-methyltransferase C-terminal" evidence="2">
    <location>
        <begin position="63"/>
        <end position="92"/>
    </location>
</feature>
<dbReference type="InterPro" id="IPR029063">
    <property type="entry name" value="SAM-dependent_MTases_sf"/>
</dbReference>
<dbReference type="SUPFAM" id="SSF53335">
    <property type="entry name" value="S-adenosyl-L-methionine-dependent methyltransferases"/>
    <property type="match status" value="1"/>
</dbReference>
<gene>
    <name evidence="3" type="ORF">SELMODRAFT_421752</name>
</gene>
<evidence type="ECO:0000313" key="3">
    <source>
        <dbReference type="EMBL" id="EFJ16534.1"/>
    </source>
</evidence>
<dbReference type="STRING" id="88036.D8SG93"/>
<dbReference type="eggNOG" id="KOG1502">
    <property type="taxonomic scope" value="Eukaryota"/>
</dbReference>
<dbReference type="PANTHER" id="PTHR10366:SF406">
    <property type="entry name" value="CINNAMOYL-COA REDUCTASE 1"/>
    <property type="match status" value="1"/>
</dbReference>
<dbReference type="EMBL" id="GL377618">
    <property type="protein sequence ID" value="EFJ16534.1"/>
    <property type="molecule type" value="Genomic_DNA"/>
</dbReference>
<protein>
    <recommendedName>
        <fullName evidence="2">O-methyltransferase C-terminal domain-containing protein</fullName>
    </recommendedName>
</protein>
<evidence type="ECO:0000313" key="4">
    <source>
        <dbReference type="Proteomes" id="UP000001514"/>
    </source>
</evidence>
<dbReference type="GO" id="GO:0008171">
    <property type="term" value="F:O-methyltransferase activity"/>
    <property type="evidence" value="ECO:0007669"/>
    <property type="project" value="InterPro"/>
</dbReference>
<dbReference type="InterPro" id="IPR001077">
    <property type="entry name" value="COMT_C"/>
</dbReference>
<dbReference type="Gramene" id="EFJ16534">
    <property type="protein sequence ID" value="EFJ16534"/>
    <property type="gene ID" value="SELMODRAFT_421752"/>
</dbReference>
<dbReference type="Pfam" id="PF00891">
    <property type="entry name" value="Methyltransf_2"/>
    <property type="match status" value="1"/>
</dbReference>
<dbReference type="InterPro" id="IPR050425">
    <property type="entry name" value="NAD(P)_dehydrat-like"/>
</dbReference>
<sequence length="110" mass="12563">MYLDPTRPLEQTVDESCWSDVEYVVQIKEWYCLAKTLAEKSAWEFAAAQGNAASEFELRIGLLLDLVMMVNFNGKERTFEEYQALAEQAGFNKVHLVNVSNGLAILEFHK</sequence>
<keyword evidence="1" id="KW-0560">Oxidoreductase</keyword>
<proteinExistence type="predicted"/>
<reference evidence="3 4" key="1">
    <citation type="journal article" date="2011" name="Science">
        <title>The Selaginella genome identifies genetic changes associated with the evolution of vascular plants.</title>
        <authorList>
            <person name="Banks J.A."/>
            <person name="Nishiyama T."/>
            <person name="Hasebe M."/>
            <person name="Bowman J.L."/>
            <person name="Gribskov M."/>
            <person name="dePamphilis C."/>
            <person name="Albert V.A."/>
            <person name="Aono N."/>
            <person name="Aoyama T."/>
            <person name="Ambrose B.A."/>
            <person name="Ashton N.W."/>
            <person name="Axtell M.J."/>
            <person name="Barker E."/>
            <person name="Barker M.S."/>
            <person name="Bennetzen J.L."/>
            <person name="Bonawitz N.D."/>
            <person name="Chapple C."/>
            <person name="Cheng C."/>
            <person name="Correa L.G."/>
            <person name="Dacre M."/>
            <person name="DeBarry J."/>
            <person name="Dreyer I."/>
            <person name="Elias M."/>
            <person name="Engstrom E.M."/>
            <person name="Estelle M."/>
            <person name="Feng L."/>
            <person name="Finet C."/>
            <person name="Floyd S.K."/>
            <person name="Frommer W.B."/>
            <person name="Fujita T."/>
            <person name="Gramzow L."/>
            <person name="Gutensohn M."/>
            <person name="Harholt J."/>
            <person name="Hattori M."/>
            <person name="Heyl A."/>
            <person name="Hirai T."/>
            <person name="Hiwatashi Y."/>
            <person name="Ishikawa M."/>
            <person name="Iwata M."/>
            <person name="Karol K.G."/>
            <person name="Koehler B."/>
            <person name="Kolukisaoglu U."/>
            <person name="Kubo M."/>
            <person name="Kurata T."/>
            <person name="Lalonde S."/>
            <person name="Li K."/>
            <person name="Li Y."/>
            <person name="Litt A."/>
            <person name="Lyons E."/>
            <person name="Manning G."/>
            <person name="Maruyama T."/>
            <person name="Michael T.P."/>
            <person name="Mikami K."/>
            <person name="Miyazaki S."/>
            <person name="Morinaga S."/>
            <person name="Murata T."/>
            <person name="Mueller-Roeber B."/>
            <person name="Nelson D.R."/>
            <person name="Obara M."/>
            <person name="Oguri Y."/>
            <person name="Olmstead R.G."/>
            <person name="Onodera N."/>
            <person name="Petersen B.L."/>
            <person name="Pils B."/>
            <person name="Prigge M."/>
            <person name="Rensing S.A."/>
            <person name="Riano-Pachon D.M."/>
            <person name="Roberts A.W."/>
            <person name="Sato Y."/>
            <person name="Scheller H.V."/>
            <person name="Schulz B."/>
            <person name="Schulz C."/>
            <person name="Shakirov E.V."/>
            <person name="Shibagaki N."/>
            <person name="Shinohara N."/>
            <person name="Shippen D.E."/>
            <person name="Soerensen I."/>
            <person name="Sotooka R."/>
            <person name="Sugimoto N."/>
            <person name="Sugita M."/>
            <person name="Sumikawa N."/>
            <person name="Tanurdzic M."/>
            <person name="Theissen G."/>
            <person name="Ulvskov P."/>
            <person name="Wakazuki S."/>
            <person name="Weng J.K."/>
            <person name="Willats W.W."/>
            <person name="Wipf D."/>
            <person name="Wolf P.G."/>
            <person name="Yang L."/>
            <person name="Zimmer A.D."/>
            <person name="Zhu Q."/>
            <person name="Mitros T."/>
            <person name="Hellsten U."/>
            <person name="Loque D."/>
            <person name="Otillar R."/>
            <person name="Salamov A."/>
            <person name="Schmutz J."/>
            <person name="Shapiro H."/>
            <person name="Lindquist E."/>
            <person name="Lucas S."/>
            <person name="Rokhsar D."/>
            <person name="Grigoriev I.V."/>
        </authorList>
    </citation>
    <scope>NUCLEOTIDE SEQUENCE [LARGE SCALE GENOMIC DNA]</scope>
</reference>
<dbReference type="Gene3D" id="3.40.50.720">
    <property type="entry name" value="NAD(P)-binding Rossmann-like Domain"/>
    <property type="match status" value="1"/>
</dbReference>
<dbReference type="Proteomes" id="UP000001514">
    <property type="component" value="Unassembled WGS sequence"/>
</dbReference>
<name>D8SG93_SELML</name>
<accession>D8SG93</accession>
<dbReference type="KEGG" id="smo:SELMODRAFT_421752"/>
<dbReference type="InParanoid" id="D8SG93"/>
<dbReference type="AlphaFoldDB" id="D8SG93"/>
<dbReference type="GO" id="GO:0016491">
    <property type="term" value="F:oxidoreductase activity"/>
    <property type="evidence" value="ECO:0007669"/>
    <property type="project" value="UniProtKB-KW"/>
</dbReference>